<evidence type="ECO:0000259" key="2">
    <source>
        <dbReference type="PROSITE" id="PS50994"/>
    </source>
</evidence>
<dbReference type="InterPro" id="IPR012337">
    <property type="entry name" value="RNaseH-like_sf"/>
</dbReference>
<dbReference type="InParanoid" id="A0A401GYX6"/>
<dbReference type="AlphaFoldDB" id="A0A401GYX6"/>
<dbReference type="STRING" id="139825.A0A401GYX6"/>
<feature type="domain" description="Integrase catalytic" evidence="2">
    <location>
        <begin position="211"/>
        <end position="338"/>
    </location>
</feature>
<evidence type="ECO:0000313" key="3">
    <source>
        <dbReference type="EMBL" id="GBE87360.1"/>
    </source>
</evidence>
<dbReference type="SUPFAM" id="SSF53098">
    <property type="entry name" value="Ribonuclease H-like"/>
    <property type="match status" value="1"/>
</dbReference>
<dbReference type="PROSITE" id="PS50994">
    <property type="entry name" value="INTEGRASE"/>
    <property type="match status" value="1"/>
</dbReference>
<dbReference type="InterPro" id="IPR050951">
    <property type="entry name" value="Retrovirus_Pol_polyprotein"/>
</dbReference>
<proteinExistence type="predicted"/>
<dbReference type="Gene3D" id="3.30.420.10">
    <property type="entry name" value="Ribonuclease H-like superfamily/Ribonuclease H"/>
    <property type="match status" value="1"/>
</dbReference>
<keyword evidence="4" id="KW-1185">Reference proteome</keyword>
<dbReference type="PANTHER" id="PTHR37984:SF5">
    <property type="entry name" value="PROTEIN NYNRIN-LIKE"/>
    <property type="match status" value="1"/>
</dbReference>
<dbReference type="OrthoDB" id="3268967at2759"/>
<accession>A0A401GYX6</accession>
<dbReference type="PANTHER" id="PTHR37984">
    <property type="entry name" value="PROTEIN CBG26694"/>
    <property type="match status" value="1"/>
</dbReference>
<name>A0A401GYX6_9APHY</name>
<dbReference type="InterPro" id="IPR041588">
    <property type="entry name" value="Integrase_H2C2"/>
</dbReference>
<dbReference type="Gene3D" id="1.10.340.70">
    <property type="match status" value="1"/>
</dbReference>
<protein>
    <submittedName>
        <fullName evidence="3">Transposon Tf2-11 polyprotein</fullName>
    </submittedName>
</protein>
<evidence type="ECO:0000313" key="4">
    <source>
        <dbReference type="Proteomes" id="UP000287166"/>
    </source>
</evidence>
<dbReference type="GO" id="GO:0015074">
    <property type="term" value="P:DNA integration"/>
    <property type="evidence" value="ECO:0007669"/>
    <property type="project" value="InterPro"/>
</dbReference>
<dbReference type="GO" id="GO:0003723">
    <property type="term" value="F:RNA binding"/>
    <property type="evidence" value="ECO:0007669"/>
    <property type="project" value="UniProtKB-KW"/>
</dbReference>
<comment type="caution">
    <text evidence="3">The sequence shown here is derived from an EMBL/GenBank/DDBJ whole genome shotgun (WGS) entry which is preliminary data.</text>
</comment>
<evidence type="ECO:0000256" key="1">
    <source>
        <dbReference type="ARBA" id="ARBA00022884"/>
    </source>
</evidence>
<dbReference type="EMBL" id="BFAD01000011">
    <property type="protein sequence ID" value="GBE87360.1"/>
    <property type="molecule type" value="Genomic_DNA"/>
</dbReference>
<dbReference type="InterPro" id="IPR001584">
    <property type="entry name" value="Integrase_cat-core"/>
</dbReference>
<dbReference type="InterPro" id="IPR036397">
    <property type="entry name" value="RNaseH_sf"/>
</dbReference>
<gene>
    <name evidence="3" type="ORF">SCP_1100350</name>
</gene>
<organism evidence="3 4">
    <name type="scientific">Sparassis crispa</name>
    <dbReference type="NCBI Taxonomy" id="139825"/>
    <lineage>
        <taxon>Eukaryota</taxon>
        <taxon>Fungi</taxon>
        <taxon>Dikarya</taxon>
        <taxon>Basidiomycota</taxon>
        <taxon>Agaricomycotina</taxon>
        <taxon>Agaricomycetes</taxon>
        <taxon>Polyporales</taxon>
        <taxon>Sparassidaceae</taxon>
        <taxon>Sparassis</taxon>
    </lineage>
</organism>
<dbReference type="GeneID" id="38784277"/>
<sequence length="338" mass="38413">MDHRTLENFFRQKELSRRQAHWQEFLVQYDFDIKYIKGEDNVAADILSRLPPDVEIVDPSACAAMLLLRTATHSLCDIPEMIAMSCAAATCLSIAADPAWLLAIRSGYEQDKWCQKLRSTAGSLGIRDQNGLLYVGDRLVIPHVLELREAIFRLAHDSLGHFGFDKSYAAIHDGYYWPNMRTELEHMYIPACEDCQHNKSLTHKPHGPLHPLPVPDRHCNSIAIDFISPLPEDEGFNCLATITDRLNSDIQLIPTCTDISAEAFAAQFFNRWYCKNGLPLDIISDCDKLFISKFWKALHRLTGVRLKMSSAYHPQTDGASERSNKTVIQALRYHVARN</sequence>
<keyword evidence="1" id="KW-0694">RNA-binding</keyword>
<reference evidence="3 4" key="1">
    <citation type="journal article" date="2018" name="Sci. Rep.">
        <title>Genome sequence of the cauliflower mushroom Sparassis crispa (Hanabiratake) and its association with beneficial usage.</title>
        <authorList>
            <person name="Kiyama R."/>
            <person name="Furutani Y."/>
            <person name="Kawaguchi K."/>
            <person name="Nakanishi T."/>
        </authorList>
    </citation>
    <scope>NUCLEOTIDE SEQUENCE [LARGE SCALE GENOMIC DNA]</scope>
</reference>
<dbReference type="Proteomes" id="UP000287166">
    <property type="component" value="Unassembled WGS sequence"/>
</dbReference>
<dbReference type="RefSeq" id="XP_027618273.1">
    <property type="nucleotide sequence ID" value="XM_027762472.1"/>
</dbReference>
<dbReference type="GO" id="GO:0005634">
    <property type="term" value="C:nucleus"/>
    <property type="evidence" value="ECO:0007669"/>
    <property type="project" value="UniProtKB-ARBA"/>
</dbReference>
<dbReference type="Pfam" id="PF17921">
    <property type="entry name" value="Integrase_H2C2"/>
    <property type="match status" value="1"/>
</dbReference>